<dbReference type="PROSITE" id="PS50994">
    <property type="entry name" value="INTEGRASE"/>
    <property type="match status" value="1"/>
</dbReference>
<dbReference type="PANTHER" id="PTHR42648:SF28">
    <property type="entry name" value="TRANSPOSON-ENCODED PROTEIN WITH RIBONUCLEASE H-LIKE AND RETROVIRUS ZINC FINGER-LIKE DOMAINS"/>
    <property type="match status" value="1"/>
</dbReference>
<dbReference type="InterPro" id="IPR036397">
    <property type="entry name" value="RNaseH_sf"/>
</dbReference>
<name>A0AA89ALI2_9ASTE</name>
<organism evidence="2 3">
    <name type="scientific">Escallonia herrerae</name>
    <dbReference type="NCBI Taxonomy" id="1293975"/>
    <lineage>
        <taxon>Eukaryota</taxon>
        <taxon>Viridiplantae</taxon>
        <taxon>Streptophyta</taxon>
        <taxon>Embryophyta</taxon>
        <taxon>Tracheophyta</taxon>
        <taxon>Spermatophyta</taxon>
        <taxon>Magnoliopsida</taxon>
        <taxon>eudicotyledons</taxon>
        <taxon>Gunneridae</taxon>
        <taxon>Pentapetalae</taxon>
        <taxon>asterids</taxon>
        <taxon>campanulids</taxon>
        <taxon>Escalloniales</taxon>
        <taxon>Escalloniaceae</taxon>
        <taxon>Escallonia</taxon>
    </lineage>
</organism>
<feature type="domain" description="Integrase catalytic" evidence="1">
    <location>
        <begin position="58"/>
        <end position="233"/>
    </location>
</feature>
<dbReference type="InterPro" id="IPR001584">
    <property type="entry name" value="Integrase_cat-core"/>
</dbReference>
<gene>
    <name evidence="2" type="ORF">RJ639_014578</name>
</gene>
<dbReference type="PANTHER" id="PTHR42648">
    <property type="entry name" value="TRANSPOSASE, PUTATIVE-RELATED"/>
    <property type="match status" value="1"/>
</dbReference>
<comment type="caution">
    <text evidence="2">The sequence shown here is derived from an EMBL/GenBank/DDBJ whole genome shotgun (WGS) entry which is preliminary data.</text>
</comment>
<dbReference type="GO" id="GO:0015074">
    <property type="term" value="P:DNA integration"/>
    <property type="evidence" value="ECO:0007669"/>
    <property type="project" value="InterPro"/>
</dbReference>
<sequence>MDLSTDDDEFLLMDFIFIRENAIVFVLLVPKPLPPPFSKGFNFPSLLTRGSTKRVSFKAASHTSKGVLDYVHMDVWGPIKHVSNGGAHYFVTFIDDFSRKVWVYSMKHKSEVFDVFKQWKARVKNHTGKKLKYFRSNNGMEYKDDEFLQFCKDKDIIRHFSVKRTPEHNGVAERMNRTLLEQARCMGMNASLPKSFWAEVVNTTCYLINRSPIFAINHQVLKERRSPSLAQPPCSAADPSLAQSRCSALFRRTPMKPSSSPNLEVPNSIASRLPKYEAHPNLNAGVDPRC</sequence>
<protein>
    <recommendedName>
        <fullName evidence="1">Integrase catalytic domain-containing protein</fullName>
    </recommendedName>
</protein>
<reference evidence="2" key="1">
    <citation type="submission" date="2022-12" db="EMBL/GenBank/DDBJ databases">
        <title>Draft genome assemblies for two species of Escallonia (Escalloniales).</title>
        <authorList>
            <person name="Chanderbali A."/>
            <person name="Dervinis C."/>
            <person name="Anghel I."/>
            <person name="Soltis D."/>
            <person name="Soltis P."/>
            <person name="Zapata F."/>
        </authorList>
    </citation>
    <scope>NUCLEOTIDE SEQUENCE</scope>
    <source>
        <strain evidence="2">UCBG64.0493</strain>
        <tissue evidence="2">Leaf</tissue>
    </source>
</reference>
<dbReference type="GO" id="GO:0003676">
    <property type="term" value="F:nucleic acid binding"/>
    <property type="evidence" value="ECO:0007669"/>
    <property type="project" value="InterPro"/>
</dbReference>
<dbReference type="Proteomes" id="UP001188597">
    <property type="component" value="Unassembled WGS sequence"/>
</dbReference>
<dbReference type="Pfam" id="PF00665">
    <property type="entry name" value="rve"/>
    <property type="match status" value="1"/>
</dbReference>
<dbReference type="InterPro" id="IPR012337">
    <property type="entry name" value="RNaseH-like_sf"/>
</dbReference>
<dbReference type="AlphaFoldDB" id="A0AA89ALI2"/>
<keyword evidence="3" id="KW-1185">Reference proteome</keyword>
<accession>A0AA89ALI2</accession>
<proteinExistence type="predicted"/>
<dbReference type="InterPro" id="IPR039537">
    <property type="entry name" value="Retrotran_Ty1/copia-like"/>
</dbReference>
<dbReference type="SUPFAM" id="SSF53098">
    <property type="entry name" value="Ribonuclease H-like"/>
    <property type="match status" value="1"/>
</dbReference>
<evidence type="ECO:0000313" key="2">
    <source>
        <dbReference type="EMBL" id="KAK3008579.1"/>
    </source>
</evidence>
<dbReference type="EMBL" id="JAVXUP010001738">
    <property type="protein sequence ID" value="KAK3008579.1"/>
    <property type="molecule type" value="Genomic_DNA"/>
</dbReference>
<dbReference type="Gene3D" id="3.30.420.10">
    <property type="entry name" value="Ribonuclease H-like superfamily/Ribonuclease H"/>
    <property type="match status" value="1"/>
</dbReference>
<evidence type="ECO:0000259" key="1">
    <source>
        <dbReference type="PROSITE" id="PS50994"/>
    </source>
</evidence>
<evidence type="ECO:0000313" key="3">
    <source>
        <dbReference type="Proteomes" id="UP001188597"/>
    </source>
</evidence>